<dbReference type="OrthoDB" id="26525at2759"/>
<dbReference type="Gene3D" id="1.10.238.10">
    <property type="entry name" value="EF-hand"/>
    <property type="match status" value="1"/>
</dbReference>
<evidence type="ECO:0000256" key="2">
    <source>
        <dbReference type="ARBA" id="ARBA00022737"/>
    </source>
</evidence>
<organism evidence="6 10">
    <name type="scientific">Rotaria socialis</name>
    <dbReference type="NCBI Taxonomy" id="392032"/>
    <lineage>
        <taxon>Eukaryota</taxon>
        <taxon>Metazoa</taxon>
        <taxon>Spiralia</taxon>
        <taxon>Gnathifera</taxon>
        <taxon>Rotifera</taxon>
        <taxon>Eurotatoria</taxon>
        <taxon>Bdelloidea</taxon>
        <taxon>Philodinida</taxon>
        <taxon>Philodinidae</taxon>
        <taxon>Rotaria</taxon>
    </lineage>
</organism>
<dbReference type="InterPro" id="IPR003299">
    <property type="entry name" value="Calflagin-bd"/>
</dbReference>
<keyword evidence="3" id="KW-0106">Calcium</keyword>
<accession>A0A817U461</accession>
<evidence type="ECO:0000313" key="5">
    <source>
        <dbReference type="EMBL" id="CAF3253894.1"/>
    </source>
</evidence>
<dbReference type="InterPro" id="IPR002048">
    <property type="entry name" value="EF_hand_dom"/>
</dbReference>
<proteinExistence type="predicted"/>
<feature type="domain" description="EF-hand" evidence="4">
    <location>
        <begin position="77"/>
        <end position="112"/>
    </location>
</feature>
<dbReference type="EMBL" id="CAJNYD010000403">
    <property type="protein sequence ID" value="CAF3253894.1"/>
    <property type="molecule type" value="Genomic_DNA"/>
</dbReference>
<evidence type="ECO:0000256" key="1">
    <source>
        <dbReference type="ARBA" id="ARBA00022723"/>
    </source>
</evidence>
<evidence type="ECO:0000313" key="9">
    <source>
        <dbReference type="EMBL" id="CAF3783372.1"/>
    </source>
</evidence>
<dbReference type="InterPro" id="IPR039647">
    <property type="entry name" value="EF_hand_pair_protein_CML-like"/>
</dbReference>
<reference evidence="6" key="1">
    <citation type="submission" date="2021-02" db="EMBL/GenBank/DDBJ databases">
        <authorList>
            <person name="Nowell W R."/>
        </authorList>
    </citation>
    <scope>NUCLEOTIDE SEQUENCE</scope>
</reference>
<dbReference type="SMART" id="SM00054">
    <property type="entry name" value="EFh"/>
    <property type="match status" value="4"/>
</dbReference>
<dbReference type="AlphaFoldDB" id="A0A817U461"/>
<dbReference type="EMBL" id="CAJNXB010003638">
    <property type="protein sequence ID" value="CAF3328212.1"/>
    <property type="molecule type" value="Genomic_DNA"/>
</dbReference>
<evidence type="ECO:0000313" key="8">
    <source>
        <dbReference type="EMBL" id="CAF3394280.1"/>
    </source>
</evidence>
<evidence type="ECO:0000313" key="10">
    <source>
        <dbReference type="Proteomes" id="UP000663825"/>
    </source>
</evidence>
<feature type="domain" description="EF-hand" evidence="4">
    <location>
        <begin position="114"/>
        <end position="149"/>
    </location>
</feature>
<dbReference type="Proteomes" id="UP000663865">
    <property type="component" value="Unassembled WGS sequence"/>
</dbReference>
<dbReference type="PANTHER" id="PTHR10891">
    <property type="entry name" value="EF-HAND CALCIUM-BINDING DOMAIN CONTAINING PROTEIN"/>
    <property type="match status" value="1"/>
</dbReference>
<dbReference type="InterPro" id="IPR018247">
    <property type="entry name" value="EF_Hand_1_Ca_BS"/>
</dbReference>
<gene>
    <name evidence="9" type="ORF">FME351_LOCUS32622</name>
    <name evidence="8" type="ORF">GRG538_LOCUS9412</name>
    <name evidence="7" type="ORF">KIK155_LOCUS3574</name>
    <name evidence="5" type="ORF">LUA448_LOCUS4994</name>
    <name evidence="6" type="ORF">TIS948_LOCUS20964</name>
</gene>
<dbReference type="CDD" id="cd00051">
    <property type="entry name" value="EFh"/>
    <property type="match status" value="1"/>
</dbReference>
<comment type="caution">
    <text evidence="6">The sequence shown here is derived from an EMBL/GenBank/DDBJ whole genome shotgun (WGS) entry which is preliminary data.</text>
</comment>
<dbReference type="Proteomes" id="UP000663872">
    <property type="component" value="Unassembled WGS sequence"/>
</dbReference>
<dbReference type="EMBL" id="CAJNYT010001083">
    <property type="protein sequence ID" value="CAF3394280.1"/>
    <property type="molecule type" value="Genomic_DNA"/>
</dbReference>
<keyword evidence="2" id="KW-0677">Repeat</keyword>
<dbReference type="EMBL" id="CAJNYU010004668">
    <property type="protein sequence ID" value="CAF3783372.1"/>
    <property type="molecule type" value="Genomic_DNA"/>
</dbReference>
<dbReference type="PROSITE" id="PS50222">
    <property type="entry name" value="EF_HAND_2"/>
    <property type="match status" value="3"/>
</dbReference>
<dbReference type="InterPro" id="IPR011992">
    <property type="entry name" value="EF-hand-dom_pair"/>
</dbReference>
<dbReference type="Proteomes" id="UP000663833">
    <property type="component" value="Unassembled WGS sequence"/>
</dbReference>
<dbReference type="Pfam" id="PF13499">
    <property type="entry name" value="EF-hand_7"/>
    <property type="match status" value="2"/>
</dbReference>
<evidence type="ECO:0000313" key="6">
    <source>
        <dbReference type="EMBL" id="CAF3328212.1"/>
    </source>
</evidence>
<dbReference type="Proteomes" id="UP000663869">
    <property type="component" value="Unassembled WGS sequence"/>
</dbReference>
<dbReference type="EMBL" id="CAJNYV010000198">
    <property type="protein sequence ID" value="CAF3350710.1"/>
    <property type="molecule type" value="Genomic_DNA"/>
</dbReference>
<dbReference type="GO" id="GO:0005509">
    <property type="term" value="F:calcium ion binding"/>
    <property type="evidence" value="ECO:0007669"/>
    <property type="project" value="InterPro"/>
</dbReference>
<protein>
    <recommendedName>
        <fullName evidence="4">EF-hand domain-containing protein</fullName>
    </recommendedName>
</protein>
<evidence type="ECO:0000256" key="3">
    <source>
        <dbReference type="ARBA" id="ARBA00022837"/>
    </source>
</evidence>
<dbReference type="SUPFAM" id="SSF47473">
    <property type="entry name" value="EF-hand"/>
    <property type="match status" value="1"/>
</dbReference>
<sequence length="149" mass="17311">MSFSAKPSKEEVKRLFKQFDNGNGHLSLAEIDRAVTHFYPQLGIKKNAIMRAYKAADISGNGLVELKEFAKILELLHYYNKLSEVFEELDTNDDHRISYTEFKRGFELLGEDSNDESYLKNEFKQVDTNNGGFILFDEFCMYMANRKVE</sequence>
<name>A0A817U461_9BILA</name>
<evidence type="ECO:0000313" key="7">
    <source>
        <dbReference type="EMBL" id="CAF3350710.1"/>
    </source>
</evidence>
<evidence type="ECO:0000259" key="4">
    <source>
        <dbReference type="PROSITE" id="PS50222"/>
    </source>
</evidence>
<dbReference type="PROSITE" id="PS00018">
    <property type="entry name" value="EF_HAND_1"/>
    <property type="match status" value="1"/>
</dbReference>
<dbReference type="PRINTS" id="PR01362">
    <property type="entry name" value="CALFLAGIN"/>
</dbReference>
<keyword evidence="1" id="KW-0479">Metal-binding</keyword>
<dbReference type="Proteomes" id="UP000663825">
    <property type="component" value="Unassembled WGS sequence"/>
</dbReference>
<feature type="domain" description="EF-hand" evidence="4">
    <location>
        <begin position="7"/>
        <end position="41"/>
    </location>
</feature>